<reference evidence="2" key="1">
    <citation type="journal article" date="2019" name="Int. J. Syst. Evol. Microbiol.">
        <title>The Global Catalogue of Microorganisms (GCM) 10K type strain sequencing project: providing services to taxonomists for standard genome sequencing and annotation.</title>
        <authorList>
            <consortium name="The Broad Institute Genomics Platform"/>
            <consortium name="The Broad Institute Genome Sequencing Center for Infectious Disease"/>
            <person name="Wu L."/>
            <person name="Ma J."/>
        </authorList>
    </citation>
    <scope>NUCLEOTIDE SEQUENCE [LARGE SCALE GENOMIC DNA]</scope>
    <source>
        <strain evidence="2">2902at01</strain>
    </source>
</reference>
<dbReference type="RefSeq" id="WP_377547118.1">
    <property type="nucleotide sequence ID" value="NZ_JBHSBN010000011.1"/>
</dbReference>
<dbReference type="Gene3D" id="2.60.120.260">
    <property type="entry name" value="Galactose-binding domain-like"/>
    <property type="match status" value="1"/>
</dbReference>
<dbReference type="Proteomes" id="UP001595868">
    <property type="component" value="Unassembled WGS sequence"/>
</dbReference>
<gene>
    <name evidence="1" type="ORF">ACFOX0_17785</name>
</gene>
<evidence type="ECO:0008006" key="3">
    <source>
        <dbReference type="Google" id="ProtNLM"/>
    </source>
</evidence>
<protein>
    <recommendedName>
        <fullName evidence="3">CBM-cenC domain-containing protein</fullName>
    </recommendedName>
</protein>
<evidence type="ECO:0000313" key="2">
    <source>
        <dbReference type="Proteomes" id="UP001595868"/>
    </source>
</evidence>
<proteinExistence type="predicted"/>
<dbReference type="EMBL" id="JBHSBN010000011">
    <property type="protein sequence ID" value="MFC4107769.1"/>
    <property type="molecule type" value="Genomic_DNA"/>
</dbReference>
<sequence>MGYDVQFVDSISATATVRLDLGLSPWNVRDNTVFDLPDLRRSAVSTLLADGDRYPAAAYANRVITLVVQIRAASDDATAAALQTLMRELDRQSNIMRYRPGTSAPVFFRTFRTAPSSMIWDPVQKELVAQIPAEPFALGVLETLPAVRVANDPALANQVDNANPYFETDASNWSGVNGASVARTTILSWEGLGALTITPAASAGPGAQSEELPATAGNSYWLSGRLRSWSAATRTINLAWYNSSHSLISTSAISLAAPTDTWVGYGPTKFTAPAGAAFRRITTTDPGTPGAGNPWYVDSIMTWADGAGTGCCWDVAGVKGDVETPLNLAIAQGSLTGGSDPRRSVIAVRRRGTPAQMPLVLQAETMTGLTDTAIAAAAGDPNMSGGGQNFLRTTFATNANLVNRARLAAWPSGTTPDTRGTYRVFARVRKSNGSDVINVQALVSTPTTPATTDTVTLPQGFANVPVWADLGLLPVPAGADPVTDSTGVELAVAPQTLLLLASRSSGSGTLDWDVVLFVPADDRLAVVDWPVDTALTSIVLDSARVMAYGVGAAGEVRTTGKVPIMGGLPMVSPGVTNRIVWLQDAGTRASGATPTLGNSTVITASYHPRYLYVRPATT</sequence>
<organism evidence="1 2">
    <name type="scientific">Micromonospora zhanjiangensis</name>
    <dbReference type="NCBI Taxonomy" id="1522057"/>
    <lineage>
        <taxon>Bacteria</taxon>
        <taxon>Bacillati</taxon>
        <taxon>Actinomycetota</taxon>
        <taxon>Actinomycetes</taxon>
        <taxon>Micromonosporales</taxon>
        <taxon>Micromonosporaceae</taxon>
        <taxon>Micromonospora</taxon>
    </lineage>
</organism>
<accession>A0ABV8KNV1</accession>
<evidence type="ECO:0000313" key="1">
    <source>
        <dbReference type="EMBL" id="MFC4107769.1"/>
    </source>
</evidence>
<comment type="caution">
    <text evidence="1">The sequence shown here is derived from an EMBL/GenBank/DDBJ whole genome shotgun (WGS) entry which is preliminary data.</text>
</comment>
<keyword evidence="2" id="KW-1185">Reference proteome</keyword>
<name>A0ABV8KNV1_9ACTN</name>